<organism evidence="2 3">
    <name type="scientific">Curtobacterium oceanosedimentum</name>
    <dbReference type="NCBI Taxonomy" id="465820"/>
    <lineage>
        <taxon>Bacteria</taxon>
        <taxon>Bacillati</taxon>
        <taxon>Actinomycetota</taxon>
        <taxon>Actinomycetes</taxon>
        <taxon>Micrococcales</taxon>
        <taxon>Microbacteriaceae</taxon>
        <taxon>Curtobacterium</taxon>
    </lineage>
</organism>
<comment type="caution">
    <text evidence="2">The sequence shown here is derived from an EMBL/GenBank/DDBJ whole genome shotgun (WGS) entry which is preliminary data.</text>
</comment>
<gene>
    <name evidence="2" type="ORF">NS263_04080</name>
</gene>
<sequence>MNGAKLDYRHRPAKNIERHIIVDACRAMFDALSISPRDAQYVGMGAYEFIDFQLFHRALGVDRMVSIERKDVTRHKFNRPFATVDILHGQIGDLIRGGKIDLQRPTILWLDYVERLSAKIVADVQDAVRRLSGPSMLIVTVSARNDDKVDGSAERLIDRVGRDWVQIDEGDDEAARGKGLVESQRLALTAAINDSMNERLTSDTTWKQVLNVSYADGVTMQTLAGMVLSADHGDPPADQMFRGRDYFTPGRSPLDLRVPVITSRERAHLDRQLPRHDGPLDAGDTGLDPADLDSYQRVYRWMHLAGLQSAQETTWTE</sequence>
<reference evidence="2 3" key="1">
    <citation type="journal article" date="2016" name="Front. Microbiol.">
        <title>Genomic Resource of Rice Seed Associated Bacteria.</title>
        <authorList>
            <person name="Midha S."/>
            <person name="Bansal K."/>
            <person name="Sharma S."/>
            <person name="Kumar N."/>
            <person name="Patil P.P."/>
            <person name="Chaudhry V."/>
            <person name="Patil P.B."/>
        </authorList>
    </citation>
    <scope>NUCLEOTIDE SEQUENCE [LARGE SCALE GENOMIC DNA]</scope>
    <source>
        <strain evidence="2 3">NS263</strain>
    </source>
</reference>
<dbReference type="EMBL" id="LDRB01000013">
    <property type="protein sequence ID" value="KTR41663.1"/>
    <property type="molecule type" value="Genomic_DNA"/>
</dbReference>
<name>A0ABR5S8N4_9MICO</name>
<feature type="compositionally biased region" description="Basic and acidic residues" evidence="1">
    <location>
        <begin position="267"/>
        <end position="279"/>
    </location>
</feature>
<protein>
    <submittedName>
        <fullName evidence="2">Uncharacterized protein</fullName>
    </submittedName>
</protein>
<proteinExistence type="predicted"/>
<keyword evidence="3" id="KW-1185">Reference proteome</keyword>
<dbReference type="InterPro" id="IPR046788">
    <property type="entry name" value="Methyltransf_35"/>
</dbReference>
<dbReference type="Pfam" id="PF20553">
    <property type="entry name" value="Methyltransf_35"/>
    <property type="match status" value="1"/>
</dbReference>
<evidence type="ECO:0000313" key="2">
    <source>
        <dbReference type="EMBL" id="KTR41663.1"/>
    </source>
</evidence>
<evidence type="ECO:0000256" key="1">
    <source>
        <dbReference type="SAM" id="MobiDB-lite"/>
    </source>
</evidence>
<accession>A0ABR5S8N4</accession>
<evidence type="ECO:0000313" key="3">
    <source>
        <dbReference type="Proteomes" id="UP000078335"/>
    </source>
</evidence>
<dbReference type="RefSeq" id="WP_152998959.1">
    <property type="nucleotide sequence ID" value="NZ_LDRB01000013.1"/>
</dbReference>
<dbReference type="Proteomes" id="UP000078335">
    <property type="component" value="Unassembled WGS sequence"/>
</dbReference>
<feature type="region of interest" description="Disordered" evidence="1">
    <location>
        <begin position="267"/>
        <end position="288"/>
    </location>
</feature>